<dbReference type="HOGENOM" id="CLU_1307808_0_0_2"/>
<keyword evidence="1" id="KW-1133">Transmembrane helix</keyword>
<dbReference type="AlphaFoldDB" id="U1PQE8"/>
<reference evidence="2 3" key="1">
    <citation type="journal article" date="2013" name="PLoS ONE">
        <title>Assembly-driven community genomics of a hypersaline microbial ecosystem.</title>
        <authorList>
            <person name="Podell S."/>
            <person name="Ugalde J.A."/>
            <person name="Narasingarao P."/>
            <person name="Banfield J.F."/>
            <person name="Heidelberg K.B."/>
            <person name="Allen E.E."/>
        </authorList>
    </citation>
    <scope>NUCLEOTIDE SEQUENCE [LARGE SCALE GENOMIC DNA]</scope>
    <source>
        <strain evidence="3">J07HQW2</strain>
    </source>
</reference>
<dbReference type="eggNOG" id="arCOG02209">
    <property type="taxonomic scope" value="Archaea"/>
</dbReference>
<feature type="transmembrane region" description="Helical" evidence="1">
    <location>
        <begin position="46"/>
        <end position="63"/>
    </location>
</feature>
<feature type="transmembrane region" description="Helical" evidence="1">
    <location>
        <begin position="84"/>
        <end position="105"/>
    </location>
</feature>
<accession>U1PQE8</accession>
<keyword evidence="1" id="KW-0812">Transmembrane</keyword>
<protein>
    <submittedName>
        <fullName evidence="2">Uncharacterized protein</fullName>
    </submittedName>
</protein>
<name>U1PQE8_9EURY</name>
<gene>
    <name evidence="2" type="ORF">J07HQW2_00987</name>
</gene>
<dbReference type="RefSeq" id="WP_021054042.1">
    <property type="nucleotide sequence ID" value="NZ_KE356561.1"/>
</dbReference>
<keyword evidence="1" id="KW-0472">Membrane</keyword>
<organism evidence="2 3">
    <name type="scientific">Haloquadratum walsbyi J07HQW2</name>
    <dbReference type="NCBI Taxonomy" id="1238425"/>
    <lineage>
        <taxon>Archaea</taxon>
        <taxon>Methanobacteriati</taxon>
        <taxon>Methanobacteriota</taxon>
        <taxon>Stenosarchaea group</taxon>
        <taxon>Halobacteria</taxon>
        <taxon>Halobacteriales</taxon>
        <taxon>Haloferacaceae</taxon>
        <taxon>Haloquadratum</taxon>
    </lineage>
</organism>
<evidence type="ECO:0000313" key="3">
    <source>
        <dbReference type="Proteomes" id="UP000030710"/>
    </source>
</evidence>
<evidence type="ECO:0000313" key="2">
    <source>
        <dbReference type="EMBL" id="ERG94551.1"/>
    </source>
</evidence>
<feature type="transmembrane region" description="Helical" evidence="1">
    <location>
        <begin position="180"/>
        <end position="199"/>
    </location>
</feature>
<evidence type="ECO:0000256" key="1">
    <source>
        <dbReference type="SAM" id="Phobius"/>
    </source>
</evidence>
<proteinExistence type="predicted"/>
<sequence length="210" mass="21965">MVSHRDGSEINLLDSSIRTTGGALFSTTVYALSGIVYAAVTTPSVAGTYFFIAIGVALILRPIKGVSQTLQKIGSEQGESVSAYFGLTIIFALGYLGITLGGFIIAPLRRLLIESTVFAPSLVTPVTLLAISTTSLMIAQSLVAAIGYPSAGTWITATKGTLQLVILLVFDGVFTTPADLIIVVVGTRLFVTGIVIMAVRTAPAVPTRRE</sequence>
<dbReference type="STRING" id="1238425.J07HQW2_00987"/>
<feature type="transmembrane region" description="Helical" evidence="1">
    <location>
        <begin position="21"/>
        <end position="40"/>
    </location>
</feature>
<feature type="transmembrane region" description="Helical" evidence="1">
    <location>
        <begin position="151"/>
        <end position="174"/>
    </location>
</feature>
<dbReference type="EMBL" id="KE356561">
    <property type="protein sequence ID" value="ERG94551.1"/>
    <property type="molecule type" value="Genomic_DNA"/>
</dbReference>
<feature type="transmembrane region" description="Helical" evidence="1">
    <location>
        <begin position="117"/>
        <end position="139"/>
    </location>
</feature>
<dbReference type="Proteomes" id="UP000030710">
    <property type="component" value="Unassembled WGS sequence"/>
</dbReference>